<keyword evidence="1" id="KW-0812">Transmembrane</keyword>
<feature type="transmembrane region" description="Helical" evidence="1">
    <location>
        <begin position="320"/>
        <end position="340"/>
    </location>
</feature>
<keyword evidence="3" id="KW-1185">Reference proteome</keyword>
<gene>
    <name evidence="2" type="ORF">GCM10010196_09510</name>
</gene>
<dbReference type="RefSeq" id="WP_189084120.1">
    <property type="nucleotide sequence ID" value="NZ_BMRJ01000001.1"/>
</dbReference>
<evidence type="ECO:0008006" key="4">
    <source>
        <dbReference type="Google" id="ProtNLM"/>
    </source>
</evidence>
<feature type="transmembrane region" description="Helical" evidence="1">
    <location>
        <begin position="346"/>
        <end position="365"/>
    </location>
</feature>
<dbReference type="AlphaFoldDB" id="A0A918FBC5"/>
<reference evidence="2" key="2">
    <citation type="submission" date="2020-09" db="EMBL/GenBank/DDBJ databases">
        <authorList>
            <person name="Sun Q."/>
            <person name="Ohkuma M."/>
        </authorList>
    </citation>
    <scope>NUCLEOTIDE SEQUENCE</scope>
    <source>
        <strain evidence="2">JCM 3346</strain>
    </source>
</reference>
<reference evidence="2" key="1">
    <citation type="journal article" date="2014" name="Int. J. Syst. Evol. Microbiol.">
        <title>Complete genome sequence of Corynebacterium casei LMG S-19264T (=DSM 44701T), isolated from a smear-ripened cheese.</title>
        <authorList>
            <consortium name="US DOE Joint Genome Institute (JGI-PGF)"/>
            <person name="Walter F."/>
            <person name="Albersmeier A."/>
            <person name="Kalinowski J."/>
            <person name="Ruckert C."/>
        </authorList>
    </citation>
    <scope>NUCLEOTIDE SEQUENCE</scope>
    <source>
        <strain evidence="2">JCM 3346</strain>
    </source>
</reference>
<feature type="transmembrane region" description="Helical" evidence="1">
    <location>
        <begin position="73"/>
        <end position="96"/>
    </location>
</feature>
<feature type="transmembrane region" description="Helical" evidence="1">
    <location>
        <begin position="39"/>
        <end position="61"/>
    </location>
</feature>
<feature type="transmembrane region" description="Helical" evidence="1">
    <location>
        <begin position="225"/>
        <end position="245"/>
    </location>
</feature>
<dbReference type="Pfam" id="PF06197">
    <property type="entry name" value="DUF998"/>
    <property type="match status" value="1"/>
</dbReference>
<comment type="caution">
    <text evidence="2">The sequence shown here is derived from an EMBL/GenBank/DDBJ whole genome shotgun (WGS) entry which is preliminary data.</text>
</comment>
<evidence type="ECO:0000256" key="1">
    <source>
        <dbReference type="SAM" id="Phobius"/>
    </source>
</evidence>
<dbReference type="Proteomes" id="UP000610303">
    <property type="component" value="Unassembled WGS sequence"/>
</dbReference>
<organism evidence="2 3">
    <name type="scientific">Agromyces mediolanus</name>
    <name type="common">Corynebacterium mediolanum</name>
    <dbReference type="NCBI Taxonomy" id="41986"/>
    <lineage>
        <taxon>Bacteria</taxon>
        <taxon>Bacillati</taxon>
        <taxon>Actinomycetota</taxon>
        <taxon>Actinomycetes</taxon>
        <taxon>Micrococcales</taxon>
        <taxon>Microbacteriaceae</taxon>
        <taxon>Agromyces</taxon>
    </lineage>
</organism>
<dbReference type="EMBL" id="BMRJ01000001">
    <property type="protein sequence ID" value="GGR18503.1"/>
    <property type="molecule type" value="Genomic_DNA"/>
</dbReference>
<feature type="transmembrane region" description="Helical" evidence="1">
    <location>
        <begin position="186"/>
        <end position="205"/>
    </location>
</feature>
<evidence type="ECO:0000313" key="3">
    <source>
        <dbReference type="Proteomes" id="UP000610303"/>
    </source>
</evidence>
<keyword evidence="1" id="KW-1133">Transmembrane helix</keyword>
<feature type="transmembrane region" description="Helical" evidence="1">
    <location>
        <begin position="289"/>
        <end position="313"/>
    </location>
</feature>
<keyword evidence="1" id="KW-0472">Membrane</keyword>
<name>A0A918FBC5_AGRME</name>
<feature type="transmembrane region" description="Helical" evidence="1">
    <location>
        <begin position="121"/>
        <end position="142"/>
    </location>
</feature>
<sequence>MSTTQEHPAGPAPREHDDPVSLRAALRHPAESAESLESVALLAGSAFFVVGGLVSLAVFWGRDLPIAGGQGSLGEFVGIAGAVVAVVAFVLGRVLVRRTANPALRREIGQGLSVPGARLHWFDVTALAIAHGAIALLSWFALATVLEFCFRDAVVFTLPGAALAAVAMALTGYVCFLSAARMTPMLLSLVLAVFLVVGALTSMLSASDPHWWKENLSALGMTNDVSAMAFNLTLIVAGAIVTIIARYATATLPAGNPPDRRGRDLVRIGLILIGVFLACVGIFPVDRFFLLHNTVATGMAVCFAAIVVFLPWLIRTAPRVFVGLGYVYVVVIIVMAVFFATGYYNLTAVELVAACLIFSWIIVFLRTAGAAGGAPLGAADVASEGSVAPRR</sequence>
<dbReference type="InterPro" id="IPR009339">
    <property type="entry name" value="DUF998"/>
</dbReference>
<feature type="transmembrane region" description="Helical" evidence="1">
    <location>
        <begin position="154"/>
        <end position="179"/>
    </location>
</feature>
<feature type="transmembrane region" description="Helical" evidence="1">
    <location>
        <begin position="265"/>
        <end position="283"/>
    </location>
</feature>
<protein>
    <recommendedName>
        <fullName evidence="4">DUF998 domain-containing protein</fullName>
    </recommendedName>
</protein>
<proteinExistence type="predicted"/>
<accession>A0A918FBC5</accession>
<evidence type="ECO:0000313" key="2">
    <source>
        <dbReference type="EMBL" id="GGR18503.1"/>
    </source>
</evidence>